<comment type="caution">
    <text evidence="2">The sequence shown here is derived from an EMBL/GenBank/DDBJ whole genome shotgun (WGS) entry which is preliminary data.</text>
</comment>
<dbReference type="PANTHER" id="PTHR12526:SF595">
    <property type="entry name" value="BLL5217 PROTEIN"/>
    <property type="match status" value="1"/>
</dbReference>
<accession>A0A402A778</accession>
<gene>
    <name evidence="2" type="ORF">KTT_48170</name>
</gene>
<feature type="domain" description="Glycosyl transferase family 1" evidence="1">
    <location>
        <begin position="172"/>
        <end position="304"/>
    </location>
</feature>
<dbReference type="InterPro" id="IPR001296">
    <property type="entry name" value="Glyco_trans_1"/>
</dbReference>
<dbReference type="SUPFAM" id="SSF53756">
    <property type="entry name" value="UDP-Glycosyltransferase/glycogen phosphorylase"/>
    <property type="match status" value="1"/>
</dbReference>
<reference evidence="3" key="1">
    <citation type="submission" date="2018-12" db="EMBL/GenBank/DDBJ databases">
        <title>Tengunoibacter tsumagoiensis gen. nov., sp. nov., Dictyobacter kobayashii sp. nov., D. alpinus sp. nov., and D. joshuensis sp. nov. and description of Dictyobacteraceae fam. nov. within the order Ktedonobacterales isolated from Tengu-no-mugimeshi.</title>
        <authorList>
            <person name="Wang C.M."/>
            <person name="Zheng Y."/>
            <person name="Sakai Y."/>
            <person name="Toyoda A."/>
            <person name="Minakuchi Y."/>
            <person name="Abe K."/>
            <person name="Yokota A."/>
            <person name="Yabe S."/>
        </authorList>
    </citation>
    <scope>NUCLEOTIDE SEQUENCE [LARGE SCALE GENOMIC DNA]</scope>
    <source>
        <strain evidence="3">Uno3</strain>
    </source>
</reference>
<organism evidence="2 3">
    <name type="scientific">Tengunoibacter tsumagoiensis</name>
    <dbReference type="NCBI Taxonomy" id="2014871"/>
    <lineage>
        <taxon>Bacteria</taxon>
        <taxon>Bacillati</taxon>
        <taxon>Chloroflexota</taxon>
        <taxon>Ktedonobacteria</taxon>
        <taxon>Ktedonobacterales</taxon>
        <taxon>Dictyobacteraceae</taxon>
        <taxon>Tengunoibacter</taxon>
    </lineage>
</organism>
<dbReference type="EMBL" id="BIFR01000002">
    <property type="protein sequence ID" value="GCE14958.1"/>
    <property type="molecule type" value="Genomic_DNA"/>
</dbReference>
<evidence type="ECO:0000313" key="2">
    <source>
        <dbReference type="EMBL" id="GCE14958.1"/>
    </source>
</evidence>
<dbReference type="CDD" id="cd03802">
    <property type="entry name" value="GT4_AviGT4-like"/>
    <property type="match status" value="1"/>
</dbReference>
<evidence type="ECO:0000259" key="1">
    <source>
        <dbReference type="Pfam" id="PF00534"/>
    </source>
</evidence>
<dbReference type="RefSeq" id="WP_126582483.1">
    <property type="nucleotide sequence ID" value="NZ_BIFR01000002.1"/>
</dbReference>
<dbReference type="GO" id="GO:0016757">
    <property type="term" value="F:glycosyltransferase activity"/>
    <property type="evidence" value="ECO:0007669"/>
    <property type="project" value="InterPro"/>
</dbReference>
<name>A0A402A778_9CHLR</name>
<dbReference type="AlphaFoldDB" id="A0A402A778"/>
<dbReference type="OrthoDB" id="9764657at2"/>
<dbReference type="Pfam" id="PF00534">
    <property type="entry name" value="Glycos_transf_1"/>
    <property type="match status" value="1"/>
</dbReference>
<dbReference type="Gene3D" id="3.40.50.2000">
    <property type="entry name" value="Glycogen Phosphorylase B"/>
    <property type="match status" value="2"/>
</dbReference>
<keyword evidence="2" id="KW-0808">Transferase</keyword>
<evidence type="ECO:0000313" key="3">
    <source>
        <dbReference type="Proteomes" id="UP000287352"/>
    </source>
</evidence>
<dbReference type="Proteomes" id="UP000287352">
    <property type="component" value="Unassembled WGS sequence"/>
</dbReference>
<protein>
    <submittedName>
        <fullName evidence="2">Glycosyl transferase</fullName>
    </submittedName>
</protein>
<keyword evidence="3" id="KW-1185">Reference proteome</keyword>
<dbReference type="PANTHER" id="PTHR12526">
    <property type="entry name" value="GLYCOSYLTRANSFERASE"/>
    <property type="match status" value="1"/>
</dbReference>
<sequence length="347" mass="39292">MKILQIASSWGSTPPSIYGPVEQLVSDLTEELKQLGHDVTLFATANSHTSAKLAYELEEGVGEYNQEQRGHFARRHAQAAIAFANAHDFDIVSNHETNYCIPLCTQLKHPQVTRMGWLGDERLKKTIQALTVQEYRRLQFIAVSNRLRQVVPYLHWAGTIYNGRQIAQFPFQKQKEPFLLFLGRMTEEKGPDKAIRIAKETGIPLIMAGVVPAYAQDYFLTHVKPHIDNQHIRWVGPADQTVKRELFAKAMAFLMPITWEEPFGNVMVEAMACGTPVIALHAGSAPEIVAHGKTGFVVHTVEEMIQAVQHLPTIQPDDCREHVEAHFSVQVMARNYIQMYQHILDHQ</sequence>
<proteinExistence type="predicted"/>